<organism evidence="3 4">
    <name type="scientific">Saitozyma podzolica</name>
    <dbReference type="NCBI Taxonomy" id="1890683"/>
    <lineage>
        <taxon>Eukaryota</taxon>
        <taxon>Fungi</taxon>
        <taxon>Dikarya</taxon>
        <taxon>Basidiomycota</taxon>
        <taxon>Agaricomycotina</taxon>
        <taxon>Tremellomycetes</taxon>
        <taxon>Tremellales</taxon>
        <taxon>Trimorphomycetaceae</taxon>
        <taxon>Saitozyma</taxon>
    </lineage>
</organism>
<reference evidence="3 4" key="1">
    <citation type="submission" date="2018-11" db="EMBL/GenBank/DDBJ databases">
        <title>Genome sequence of Saitozyma podzolica DSM 27192.</title>
        <authorList>
            <person name="Aliyu H."/>
            <person name="Gorte O."/>
            <person name="Ochsenreither K."/>
        </authorList>
    </citation>
    <scope>NUCLEOTIDE SEQUENCE [LARGE SCALE GENOMIC DNA]</scope>
    <source>
        <strain evidence="3 4">DSM 27192</strain>
    </source>
</reference>
<keyword evidence="2" id="KW-0732">Signal</keyword>
<keyword evidence="1" id="KW-0812">Transmembrane</keyword>
<protein>
    <submittedName>
        <fullName evidence="3">Uncharacterized protein</fullName>
    </submittedName>
</protein>
<evidence type="ECO:0000256" key="2">
    <source>
        <dbReference type="SAM" id="SignalP"/>
    </source>
</evidence>
<evidence type="ECO:0000313" key="3">
    <source>
        <dbReference type="EMBL" id="RSH83067.1"/>
    </source>
</evidence>
<feature type="chain" id="PRO_5019170074" evidence="2">
    <location>
        <begin position="22"/>
        <end position="157"/>
    </location>
</feature>
<keyword evidence="4" id="KW-1185">Reference proteome</keyword>
<sequence length="157" mass="17542">MYFLMASLLVMVMVCFPIALSTEPTNVGSRYTFLFCMTSSYVVYIIILCRMASSFTRPQAKRAVVISVANAISQLGSVGGLVFVAFRLNFGFRMALVRDNKEFEAGELAFEKHRDLMGNAAKVGNITTSDAVELEEALQVYVVVGYKPRMWRISHCQ</sequence>
<feature type="transmembrane region" description="Helical" evidence="1">
    <location>
        <begin position="31"/>
        <end position="51"/>
    </location>
</feature>
<evidence type="ECO:0000256" key="1">
    <source>
        <dbReference type="SAM" id="Phobius"/>
    </source>
</evidence>
<gene>
    <name evidence="3" type="ORF">EHS25_005777</name>
</gene>
<proteinExistence type="predicted"/>
<dbReference type="AlphaFoldDB" id="A0A427XW81"/>
<dbReference type="Proteomes" id="UP000279259">
    <property type="component" value="Unassembled WGS sequence"/>
</dbReference>
<comment type="caution">
    <text evidence="3">The sequence shown here is derived from an EMBL/GenBank/DDBJ whole genome shotgun (WGS) entry which is preliminary data.</text>
</comment>
<name>A0A427XW81_9TREE</name>
<evidence type="ECO:0000313" key="4">
    <source>
        <dbReference type="Proteomes" id="UP000279259"/>
    </source>
</evidence>
<dbReference type="EMBL" id="RSCD01000025">
    <property type="protein sequence ID" value="RSH83067.1"/>
    <property type="molecule type" value="Genomic_DNA"/>
</dbReference>
<feature type="signal peptide" evidence="2">
    <location>
        <begin position="1"/>
        <end position="21"/>
    </location>
</feature>
<feature type="transmembrane region" description="Helical" evidence="1">
    <location>
        <begin position="63"/>
        <end position="86"/>
    </location>
</feature>
<keyword evidence="1" id="KW-1133">Transmembrane helix</keyword>
<accession>A0A427XW81</accession>
<keyword evidence="1" id="KW-0472">Membrane</keyword>